<feature type="compositionally biased region" description="Low complexity" evidence="1">
    <location>
        <begin position="442"/>
        <end position="457"/>
    </location>
</feature>
<protein>
    <submittedName>
        <fullName evidence="2">(salmon louse) hypothetical protein</fullName>
    </submittedName>
</protein>
<gene>
    <name evidence="2" type="ORF">LSAA_7499</name>
</gene>
<evidence type="ECO:0000313" key="2">
    <source>
        <dbReference type="EMBL" id="CAF2880520.1"/>
    </source>
</evidence>
<reference evidence="2" key="1">
    <citation type="submission" date="2021-02" db="EMBL/GenBank/DDBJ databases">
        <authorList>
            <person name="Bekaert M."/>
        </authorList>
    </citation>
    <scope>NUCLEOTIDE SEQUENCE</scope>
    <source>
        <strain evidence="2">IoA-00</strain>
    </source>
</reference>
<organism evidence="2 3">
    <name type="scientific">Lepeophtheirus salmonis</name>
    <name type="common">Salmon louse</name>
    <name type="synonym">Caligus salmonis</name>
    <dbReference type="NCBI Taxonomy" id="72036"/>
    <lineage>
        <taxon>Eukaryota</taxon>
        <taxon>Metazoa</taxon>
        <taxon>Ecdysozoa</taxon>
        <taxon>Arthropoda</taxon>
        <taxon>Crustacea</taxon>
        <taxon>Multicrustacea</taxon>
        <taxon>Hexanauplia</taxon>
        <taxon>Copepoda</taxon>
        <taxon>Siphonostomatoida</taxon>
        <taxon>Caligidae</taxon>
        <taxon>Lepeophtheirus</taxon>
    </lineage>
</organism>
<accession>A0A7R8CNW2</accession>
<name>A0A7R8CNW2_LEPSM</name>
<keyword evidence="3" id="KW-1185">Reference proteome</keyword>
<evidence type="ECO:0000256" key="1">
    <source>
        <dbReference type="SAM" id="MobiDB-lite"/>
    </source>
</evidence>
<feature type="region of interest" description="Disordered" evidence="1">
    <location>
        <begin position="389"/>
        <end position="491"/>
    </location>
</feature>
<dbReference type="EMBL" id="HG994582">
    <property type="protein sequence ID" value="CAF2880520.1"/>
    <property type="molecule type" value="Genomic_DNA"/>
</dbReference>
<evidence type="ECO:0000313" key="3">
    <source>
        <dbReference type="Proteomes" id="UP000675881"/>
    </source>
</evidence>
<dbReference type="AlphaFoldDB" id="A0A7R8CNW2"/>
<feature type="compositionally biased region" description="Polar residues" evidence="1">
    <location>
        <begin position="185"/>
        <end position="198"/>
    </location>
</feature>
<feature type="region of interest" description="Disordered" evidence="1">
    <location>
        <begin position="176"/>
        <end position="198"/>
    </location>
</feature>
<dbReference type="Proteomes" id="UP000675881">
    <property type="component" value="Chromosome 3"/>
</dbReference>
<feature type="compositionally biased region" description="Low complexity" evidence="1">
    <location>
        <begin position="397"/>
        <end position="406"/>
    </location>
</feature>
<sequence>MSLAEQEAEVLTQEPALTSGEITDLLLCTNEYMTREQIQIIRLSPTYKDMVVNPSGSSSRAVINTSNSSVFVPDSEVANPNVFEPPLREADTVSLSQATVAVPKNPNGEVFLFKDKSPPPIPPKSRNFNTNNNATNQQPIETIVLDYSEGAEAVEGPMDIVTSPTPVGPLQADTAPVEGDKTPQRLLQSPTPQECSSVLYSTGPPDPEDLKLLEDTASGVDLDSFIPELLAVVAASMTSGKNKKGAVLEDQPGPTVTAATVNPSKKERLIISFTLKHQRGLTKLNDSPLSQTTCIKIVDLFEEFVASREGLTPYVVYSYLNHLVFAKNKATPPSKNLPRKVKSLLASRYVYRLKDNMIIELMSAFESGPTFNTITNILIRDSVGGFSERKSEMDATKQQNNVQNNGNKKKGASNRGSFYSRKALQQGSLGGLDTQTDTTAVTSYSSSDPDPQSPTSPGCQRGTLGFVRVDKVNQRYKHQPPKQRGVPLGCS</sequence>
<feature type="compositionally biased region" description="Polar residues" evidence="1">
    <location>
        <begin position="423"/>
        <end position="441"/>
    </location>
</feature>
<proteinExistence type="predicted"/>